<gene>
    <name evidence="2" type="ORF">EKH80_22200</name>
</gene>
<keyword evidence="1" id="KW-0732">Signal</keyword>
<sequence>MANSHRCLRMTLLSGLLGCAALVHAQDRSVRQVADFGMPVSTQQLAAVRGGFDIGEGLEVSFGIQRAVYVDGNLVTYINVSVPDIAHITTQQALALATALGTIDVQVGPGNTFDPTSASQVSATAAPQSASGLAAGHAGTTAATQASPAVTTAAIQAMPAAVTLSTPASPPISSTVIPAATTQGAPASPLVNSTVIPASVGQASAATVIQNTVDNQVIRSLTTLNVAVNALNALRNQGLQQSLQSAQQLQAMSH</sequence>
<evidence type="ECO:0000256" key="1">
    <source>
        <dbReference type="SAM" id="SignalP"/>
    </source>
</evidence>
<protein>
    <recommendedName>
        <fullName evidence="4">Flagellin</fullName>
    </recommendedName>
</protein>
<evidence type="ECO:0000313" key="3">
    <source>
        <dbReference type="Proteomes" id="UP000274358"/>
    </source>
</evidence>
<dbReference type="Proteomes" id="UP000274358">
    <property type="component" value="Unassembled WGS sequence"/>
</dbReference>
<dbReference type="OrthoDB" id="5956306at2"/>
<keyword evidence="3" id="KW-1185">Reference proteome</keyword>
<dbReference type="RefSeq" id="WP_126686986.1">
    <property type="nucleotide sequence ID" value="NZ_RYYV01000031.1"/>
</dbReference>
<evidence type="ECO:0008006" key="4">
    <source>
        <dbReference type="Google" id="ProtNLM"/>
    </source>
</evidence>
<proteinExistence type="predicted"/>
<comment type="caution">
    <text evidence="2">The sequence shown here is derived from an EMBL/GenBank/DDBJ whole genome shotgun (WGS) entry which is preliminary data.</text>
</comment>
<dbReference type="EMBL" id="RYYV01000031">
    <property type="protein sequence ID" value="RUL69531.1"/>
    <property type="molecule type" value="Genomic_DNA"/>
</dbReference>
<feature type="signal peptide" evidence="1">
    <location>
        <begin position="1"/>
        <end position="25"/>
    </location>
</feature>
<reference evidence="2 3" key="1">
    <citation type="submission" date="2018-12" db="EMBL/GenBank/DDBJ databases">
        <title>Dyella dinghuensis sp. nov. DHOA06 and Dyella choica sp. nov. 4M-K27, isolated from forest soil.</title>
        <authorList>
            <person name="Qiu L.-H."/>
            <person name="Gao Z.-H."/>
        </authorList>
    </citation>
    <scope>NUCLEOTIDE SEQUENCE [LARGE SCALE GENOMIC DNA]</scope>
    <source>
        <strain evidence="2 3">4M-K27</strain>
    </source>
</reference>
<dbReference type="AlphaFoldDB" id="A0A3S0PFF3"/>
<organism evidence="2 3">
    <name type="scientific">Dyella choica</name>
    <dbReference type="NCBI Taxonomy" id="1927959"/>
    <lineage>
        <taxon>Bacteria</taxon>
        <taxon>Pseudomonadati</taxon>
        <taxon>Pseudomonadota</taxon>
        <taxon>Gammaproteobacteria</taxon>
        <taxon>Lysobacterales</taxon>
        <taxon>Rhodanobacteraceae</taxon>
        <taxon>Dyella</taxon>
    </lineage>
</organism>
<accession>A0A3S0PFF3</accession>
<feature type="chain" id="PRO_5018736306" description="Flagellin" evidence="1">
    <location>
        <begin position="26"/>
        <end position="254"/>
    </location>
</feature>
<evidence type="ECO:0000313" key="2">
    <source>
        <dbReference type="EMBL" id="RUL69531.1"/>
    </source>
</evidence>
<name>A0A3S0PFF3_9GAMM</name>